<sequence length="503" mass="50324">MPRNEVAMVSDKPPRRSKSDKSPVTIDLATEDVSTIATPVRSDDSDIPAAAAKTDAKAADAGKPVSAKDDTVTSKAEAAKPVDTRAAEAKPAAAGGTATGEVEPTKAAETPKTNATSSGPGTSAPTSAPTPAANTSSGSSAAASGNNNTSANTVSSSANTGSPRNFGTSTASASSTPRTSSTAVKPDPQPKPATASADATSAAKAPARQAPATSSLIAAGIFGGIVALALAGSMFYAGIIPGASSGNTNETAQLQQQIDSLNQQLTSSTAAIEALKTTATAADGGNVGTEIAERLAALESRIAEAGSNTAASDALTQRLAALETKVDQPGREEAVAKALAASALKTAIDRGGPFTGELQTFAGIAGNDPAVQTLEKFAQSGVPSTSDLVQKFPQTATTILNAAHQTDDQAGVGSRLLSSAMQMVKVRPVGDVEGDTPEAIVARMEDKLRKGDLKGASTEWDALPQTAKDASVAYKQTLDARIEVDGLVDNTLNRAISGASNAG</sequence>
<feature type="compositionally biased region" description="Basic and acidic residues" evidence="6">
    <location>
        <begin position="12"/>
        <end position="21"/>
    </location>
</feature>
<dbReference type="InterPro" id="IPR019133">
    <property type="entry name" value="MIC60"/>
</dbReference>
<keyword evidence="4 7" id="KW-0472">Membrane</keyword>
<comment type="caution">
    <text evidence="8">The sequence shown here is derived from an EMBL/GenBank/DDBJ whole genome shotgun (WGS) entry which is preliminary data.</text>
</comment>
<keyword evidence="3 7" id="KW-1133">Transmembrane helix</keyword>
<feature type="compositionally biased region" description="Low complexity" evidence="6">
    <location>
        <begin position="115"/>
        <end position="183"/>
    </location>
</feature>
<evidence type="ECO:0000313" key="8">
    <source>
        <dbReference type="EMBL" id="MQY47903.1"/>
    </source>
</evidence>
<dbReference type="Proteomes" id="UP000435138">
    <property type="component" value="Unassembled WGS sequence"/>
</dbReference>
<accession>A0A6A8A9D2</accession>
<protein>
    <submittedName>
        <fullName evidence="8">Uncharacterized protein</fullName>
    </submittedName>
</protein>
<feature type="compositionally biased region" description="Low complexity" evidence="6">
    <location>
        <begin position="89"/>
        <end position="102"/>
    </location>
</feature>
<feature type="region of interest" description="Disordered" evidence="6">
    <location>
        <begin position="1"/>
        <end position="206"/>
    </location>
</feature>
<name>A0A6A8A9D2_9HYPH</name>
<evidence type="ECO:0000256" key="3">
    <source>
        <dbReference type="ARBA" id="ARBA00022989"/>
    </source>
</evidence>
<proteinExistence type="predicted"/>
<comment type="subcellular location">
    <subcellularLocation>
        <location evidence="1">Membrane</location>
    </subcellularLocation>
</comment>
<keyword evidence="2 7" id="KW-0812">Transmembrane</keyword>
<feature type="transmembrane region" description="Helical" evidence="7">
    <location>
        <begin position="216"/>
        <end position="239"/>
    </location>
</feature>
<feature type="coiled-coil region" evidence="5">
    <location>
        <begin position="251"/>
        <end position="278"/>
    </location>
</feature>
<dbReference type="Pfam" id="PF09731">
    <property type="entry name" value="Mitofilin"/>
    <property type="match status" value="1"/>
</dbReference>
<evidence type="ECO:0000256" key="2">
    <source>
        <dbReference type="ARBA" id="ARBA00022692"/>
    </source>
</evidence>
<evidence type="ECO:0000256" key="1">
    <source>
        <dbReference type="ARBA" id="ARBA00004370"/>
    </source>
</evidence>
<gene>
    <name evidence="8" type="ORF">GAO09_17850</name>
</gene>
<feature type="compositionally biased region" description="Low complexity" evidence="6">
    <location>
        <begin position="192"/>
        <end position="206"/>
    </location>
</feature>
<reference evidence="8 9" key="1">
    <citation type="submission" date="2019-11" db="EMBL/GenBank/DDBJ databases">
        <title>Genome analysis of Rhizobacterium cereale a novel genus and species isolated from maize roots in North Spain.</title>
        <authorList>
            <person name="Menendez E."/>
            <person name="Flores-Felix J.D."/>
            <person name="Ramirez-Bahena M.-H."/>
            <person name="Igual J.M."/>
            <person name="Garcia-Fraile P."/>
            <person name="Peix A."/>
            <person name="Velazquez E."/>
        </authorList>
    </citation>
    <scope>NUCLEOTIDE SEQUENCE [LARGE SCALE GENOMIC DNA]</scope>
    <source>
        <strain evidence="8 9">RZME27</strain>
    </source>
</reference>
<feature type="compositionally biased region" description="Basic and acidic residues" evidence="6">
    <location>
        <begin position="54"/>
        <end position="88"/>
    </location>
</feature>
<dbReference type="AlphaFoldDB" id="A0A6A8A9D2"/>
<evidence type="ECO:0000256" key="7">
    <source>
        <dbReference type="SAM" id="Phobius"/>
    </source>
</evidence>
<evidence type="ECO:0000313" key="9">
    <source>
        <dbReference type="Proteomes" id="UP000435138"/>
    </source>
</evidence>
<dbReference type="EMBL" id="WIXI01000046">
    <property type="protein sequence ID" value="MQY47903.1"/>
    <property type="molecule type" value="Genomic_DNA"/>
</dbReference>
<organism evidence="8 9">
    <name type="scientific">Endobacterium cereale</name>
    <dbReference type="NCBI Taxonomy" id="2663029"/>
    <lineage>
        <taxon>Bacteria</taxon>
        <taxon>Pseudomonadati</taxon>
        <taxon>Pseudomonadota</taxon>
        <taxon>Alphaproteobacteria</taxon>
        <taxon>Hyphomicrobiales</taxon>
        <taxon>Rhizobiaceae</taxon>
        <taxon>Endobacterium</taxon>
    </lineage>
</organism>
<dbReference type="GO" id="GO:0016020">
    <property type="term" value="C:membrane"/>
    <property type="evidence" value="ECO:0007669"/>
    <property type="project" value="UniProtKB-SubCell"/>
</dbReference>
<keyword evidence="5" id="KW-0175">Coiled coil</keyword>
<keyword evidence="9" id="KW-1185">Reference proteome</keyword>
<evidence type="ECO:0000256" key="5">
    <source>
        <dbReference type="SAM" id="Coils"/>
    </source>
</evidence>
<evidence type="ECO:0000256" key="4">
    <source>
        <dbReference type="ARBA" id="ARBA00023136"/>
    </source>
</evidence>
<evidence type="ECO:0000256" key="6">
    <source>
        <dbReference type="SAM" id="MobiDB-lite"/>
    </source>
</evidence>